<feature type="domain" description="Major facilitator superfamily (MFS) profile" evidence="6">
    <location>
        <begin position="199"/>
        <end position="373"/>
    </location>
</feature>
<keyword evidence="8" id="KW-1185">Reference proteome</keyword>
<evidence type="ECO:0000256" key="2">
    <source>
        <dbReference type="ARBA" id="ARBA00022692"/>
    </source>
</evidence>
<feature type="transmembrane region" description="Helical" evidence="5">
    <location>
        <begin position="199"/>
        <end position="228"/>
    </location>
</feature>
<feature type="transmembrane region" description="Helical" evidence="5">
    <location>
        <begin position="73"/>
        <end position="91"/>
    </location>
</feature>
<dbReference type="EMBL" id="QKZL01000002">
    <property type="protein sequence ID" value="PZX19056.1"/>
    <property type="molecule type" value="Genomic_DNA"/>
</dbReference>
<comment type="subcellular location">
    <subcellularLocation>
        <location evidence="1">Membrane</location>
        <topology evidence="1">Multi-pass membrane protein</topology>
    </subcellularLocation>
</comment>
<dbReference type="Pfam" id="PF07690">
    <property type="entry name" value="MFS_1"/>
    <property type="match status" value="1"/>
</dbReference>
<feature type="transmembrane region" description="Helical" evidence="5">
    <location>
        <begin position="42"/>
        <end position="61"/>
    </location>
</feature>
<dbReference type="Gene3D" id="1.20.1250.20">
    <property type="entry name" value="MFS general substrate transporter like domains"/>
    <property type="match status" value="1"/>
</dbReference>
<dbReference type="CDD" id="cd17393">
    <property type="entry name" value="MFS_MosC_like"/>
    <property type="match status" value="1"/>
</dbReference>
<dbReference type="Proteomes" id="UP000248916">
    <property type="component" value="Unassembled WGS sequence"/>
</dbReference>
<dbReference type="InterPro" id="IPR020846">
    <property type="entry name" value="MFS_dom"/>
</dbReference>
<dbReference type="OrthoDB" id="9810941at2"/>
<dbReference type="AlphaFoldDB" id="A0A2W7P0S2"/>
<sequence length="373" mass="37356">MSEVSAARRAVIAVFALNGALFAIWAARIPAFVERFALGPDALGLLLLCIAGGAIVSFPLTGRLADRIGAARLTRLLLPLYAIAVILVALAPNVALLAVALALLGAGYGALDVAMNAWGAEVEQAAGRPIMSFFHAMYSLGAGLGAATGWAAVAVDLPPAIHFALVVLPASALTMWLARAPWTSRTSDDGPAFALPRGALALVGIVAFASSMGEGAMADWSALFLVAATGTTEAQAALGYAVFSAAMVAMRLAGDRVVARTGPVLAARMAGLVAALGVALVVAAPSLGPALAGFALLGLGYAVIFPLAFSRAARDPDLPAGRAIAAVATLGYGGMLLGPPLIGWVASATSLQAGFALVGVLALLITALAGSLR</sequence>
<dbReference type="InterPro" id="IPR011701">
    <property type="entry name" value="MFS"/>
</dbReference>
<keyword evidence="3 5" id="KW-1133">Transmembrane helix</keyword>
<dbReference type="GO" id="GO:0022857">
    <property type="term" value="F:transmembrane transporter activity"/>
    <property type="evidence" value="ECO:0007669"/>
    <property type="project" value="InterPro"/>
</dbReference>
<dbReference type="PROSITE" id="PS50850">
    <property type="entry name" value="MFS"/>
    <property type="match status" value="1"/>
</dbReference>
<feature type="transmembrane region" description="Helical" evidence="5">
    <location>
        <begin position="265"/>
        <end position="284"/>
    </location>
</feature>
<keyword evidence="4 5" id="KW-0472">Membrane</keyword>
<feature type="transmembrane region" description="Helical" evidence="5">
    <location>
        <begin position="321"/>
        <end position="345"/>
    </location>
</feature>
<proteinExistence type="predicted"/>
<organism evidence="7 8">
    <name type="scientific">Palleronia aestuarii</name>
    <dbReference type="NCBI Taxonomy" id="568105"/>
    <lineage>
        <taxon>Bacteria</taxon>
        <taxon>Pseudomonadati</taxon>
        <taxon>Pseudomonadota</taxon>
        <taxon>Alphaproteobacteria</taxon>
        <taxon>Rhodobacterales</taxon>
        <taxon>Roseobacteraceae</taxon>
        <taxon>Palleronia</taxon>
    </lineage>
</organism>
<evidence type="ECO:0000256" key="4">
    <source>
        <dbReference type="ARBA" id="ARBA00023136"/>
    </source>
</evidence>
<comment type="caution">
    <text evidence="7">The sequence shown here is derived from an EMBL/GenBank/DDBJ whole genome shotgun (WGS) entry which is preliminary data.</text>
</comment>
<evidence type="ECO:0000256" key="3">
    <source>
        <dbReference type="ARBA" id="ARBA00022989"/>
    </source>
</evidence>
<feature type="transmembrane region" description="Helical" evidence="5">
    <location>
        <begin position="351"/>
        <end position="372"/>
    </location>
</feature>
<gene>
    <name evidence="7" type="ORF">LX81_00754</name>
</gene>
<dbReference type="SUPFAM" id="SSF103473">
    <property type="entry name" value="MFS general substrate transporter"/>
    <property type="match status" value="1"/>
</dbReference>
<dbReference type="InterPro" id="IPR051788">
    <property type="entry name" value="MFS_Transporter"/>
</dbReference>
<dbReference type="InterPro" id="IPR036259">
    <property type="entry name" value="MFS_trans_sf"/>
</dbReference>
<feature type="transmembrane region" description="Helical" evidence="5">
    <location>
        <begin position="159"/>
        <end position="178"/>
    </location>
</feature>
<dbReference type="GO" id="GO:0016020">
    <property type="term" value="C:membrane"/>
    <property type="evidence" value="ECO:0007669"/>
    <property type="project" value="UniProtKB-SubCell"/>
</dbReference>
<dbReference type="PANTHER" id="PTHR23514">
    <property type="entry name" value="BYPASS OF STOP CODON PROTEIN 6"/>
    <property type="match status" value="1"/>
</dbReference>
<evidence type="ECO:0000256" key="1">
    <source>
        <dbReference type="ARBA" id="ARBA00004141"/>
    </source>
</evidence>
<feature type="transmembrane region" description="Helical" evidence="5">
    <location>
        <begin position="130"/>
        <end position="153"/>
    </location>
</feature>
<reference evidence="7 8" key="1">
    <citation type="submission" date="2018-06" db="EMBL/GenBank/DDBJ databases">
        <title>Genomic Encyclopedia of Archaeal and Bacterial Type Strains, Phase II (KMG-II): from individual species to whole genera.</title>
        <authorList>
            <person name="Goeker M."/>
        </authorList>
    </citation>
    <scope>NUCLEOTIDE SEQUENCE [LARGE SCALE GENOMIC DNA]</scope>
    <source>
        <strain evidence="7 8">DSM 22009</strain>
    </source>
</reference>
<evidence type="ECO:0000313" key="8">
    <source>
        <dbReference type="Proteomes" id="UP000248916"/>
    </source>
</evidence>
<accession>A0A2W7P0S2</accession>
<protein>
    <submittedName>
        <fullName evidence="7">Fucose permease</fullName>
    </submittedName>
</protein>
<dbReference type="PANTHER" id="PTHR23514:SF13">
    <property type="entry name" value="INNER MEMBRANE PROTEIN YBJJ"/>
    <property type="match status" value="1"/>
</dbReference>
<feature type="transmembrane region" description="Helical" evidence="5">
    <location>
        <begin position="290"/>
        <end position="309"/>
    </location>
</feature>
<name>A0A2W7P0S2_9RHOB</name>
<evidence type="ECO:0000259" key="6">
    <source>
        <dbReference type="PROSITE" id="PS50850"/>
    </source>
</evidence>
<evidence type="ECO:0000256" key="5">
    <source>
        <dbReference type="SAM" id="Phobius"/>
    </source>
</evidence>
<feature type="transmembrane region" description="Helical" evidence="5">
    <location>
        <begin position="97"/>
        <end position="118"/>
    </location>
</feature>
<keyword evidence="2 5" id="KW-0812">Transmembrane</keyword>
<dbReference type="RefSeq" id="WP_111535930.1">
    <property type="nucleotide sequence ID" value="NZ_QKZL01000002.1"/>
</dbReference>
<evidence type="ECO:0000313" key="7">
    <source>
        <dbReference type="EMBL" id="PZX19056.1"/>
    </source>
</evidence>